<feature type="binding site" evidence="10">
    <location>
        <position position="334"/>
    </location>
    <ligand>
        <name>Zn(2+)</name>
        <dbReference type="ChEBI" id="CHEBI:29105"/>
        <note>catalytic</note>
    </ligand>
</feature>
<dbReference type="Pfam" id="PF17900">
    <property type="entry name" value="Peptidase_M1_N"/>
    <property type="match status" value="1"/>
</dbReference>
<dbReference type="GO" id="GO:0042277">
    <property type="term" value="F:peptide binding"/>
    <property type="evidence" value="ECO:0007669"/>
    <property type="project" value="TreeGrafter"/>
</dbReference>
<dbReference type="GO" id="GO:0005737">
    <property type="term" value="C:cytoplasm"/>
    <property type="evidence" value="ECO:0007669"/>
    <property type="project" value="TreeGrafter"/>
</dbReference>
<dbReference type="PANTHER" id="PTHR11533">
    <property type="entry name" value="PROTEASE M1 ZINC METALLOPROTEASE"/>
    <property type="match status" value="1"/>
</dbReference>
<dbReference type="EMBL" id="JAGQFT020000002">
    <property type="protein sequence ID" value="MBS7456138.1"/>
    <property type="molecule type" value="Genomic_DNA"/>
</dbReference>
<dbReference type="Proteomes" id="UP000675747">
    <property type="component" value="Unassembled WGS sequence"/>
</dbReference>
<evidence type="ECO:0000256" key="4">
    <source>
        <dbReference type="ARBA" id="ARBA00022670"/>
    </source>
</evidence>
<dbReference type="InterPro" id="IPR042097">
    <property type="entry name" value="Aminopeptidase_N-like_N_sf"/>
</dbReference>
<comment type="catalytic activity">
    <reaction evidence="1">
        <text>Release of an N-terminal amino acid, Xaa-|-Yaa- from a peptide, amide or arylamide. Xaa is preferably Ala, but may be most amino acids including Pro (slow action). When a terminal hydrophobic residue is followed by a prolyl residue, the two may be released as an intact Xaa-Pro dipeptide.</text>
        <dbReference type="EC" id="3.4.11.2"/>
    </reaction>
</comment>
<dbReference type="AlphaFoldDB" id="A0AAP2FZB0"/>
<keyword evidence="13" id="KW-0732">Signal</keyword>
<feature type="domain" description="Peptidase M1 membrane alanine aminopeptidase" evidence="14">
    <location>
        <begin position="263"/>
        <end position="466"/>
    </location>
</feature>
<dbReference type="Pfam" id="PF01433">
    <property type="entry name" value="Peptidase_M1"/>
    <property type="match status" value="1"/>
</dbReference>
<feature type="active site" description="Proton acceptor" evidence="9">
    <location>
        <position position="335"/>
    </location>
</feature>
<dbReference type="EC" id="3.4.11.-" evidence="12"/>
<dbReference type="InterPro" id="IPR027268">
    <property type="entry name" value="Peptidase_M4/M1_CTD_sf"/>
</dbReference>
<accession>A0AAP2FZB0</accession>
<dbReference type="GO" id="GO:0070006">
    <property type="term" value="F:metalloaminopeptidase activity"/>
    <property type="evidence" value="ECO:0007669"/>
    <property type="project" value="TreeGrafter"/>
</dbReference>
<evidence type="ECO:0000256" key="10">
    <source>
        <dbReference type="PIRSR" id="PIRSR634016-3"/>
    </source>
</evidence>
<dbReference type="InterPro" id="IPR024571">
    <property type="entry name" value="ERAP1-like_C_dom"/>
</dbReference>
<keyword evidence="18" id="KW-1185">Reference proteome</keyword>
<evidence type="ECO:0000256" key="5">
    <source>
        <dbReference type="ARBA" id="ARBA00022723"/>
    </source>
</evidence>
<dbReference type="InterPro" id="IPR014782">
    <property type="entry name" value="Peptidase_M1_dom"/>
</dbReference>
<dbReference type="GO" id="GO:0005615">
    <property type="term" value="C:extracellular space"/>
    <property type="evidence" value="ECO:0007669"/>
    <property type="project" value="TreeGrafter"/>
</dbReference>
<evidence type="ECO:0000259" key="15">
    <source>
        <dbReference type="Pfam" id="PF11838"/>
    </source>
</evidence>
<evidence type="ECO:0000256" key="9">
    <source>
        <dbReference type="PIRSR" id="PIRSR634016-1"/>
    </source>
</evidence>
<evidence type="ECO:0000256" key="13">
    <source>
        <dbReference type="SAM" id="SignalP"/>
    </source>
</evidence>
<keyword evidence="6 12" id="KW-0378">Hydrolase</keyword>
<comment type="caution">
    <text evidence="17">The sequence shown here is derived from an EMBL/GenBank/DDBJ whole genome shotgun (WGS) entry which is preliminary data.</text>
</comment>
<proteinExistence type="inferred from homology"/>
<evidence type="ECO:0000256" key="6">
    <source>
        <dbReference type="ARBA" id="ARBA00022801"/>
    </source>
</evidence>
<protein>
    <recommendedName>
        <fullName evidence="12">Aminopeptidase</fullName>
        <ecNumber evidence="12">3.4.11.-</ecNumber>
    </recommendedName>
</protein>
<comment type="similarity">
    <text evidence="2 12">Belongs to the peptidase M1 family.</text>
</comment>
<evidence type="ECO:0000313" key="18">
    <source>
        <dbReference type="Proteomes" id="UP000675747"/>
    </source>
</evidence>
<dbReference type="GO" id="GO:0008270">
    <property type="term" value="F:zinc ion binding"/>
    <property type="evidence" value="ECO:0007669"/>
    <property type="project" value="UniProtKB-UniRule"/>
</dbReference>
<dbReference type="Pfam" id="PF11838">
    <property type="entry name" value="ERAP1_C"/>
    <property type="match status" value="1"/>
</dbReference>
<evidence type="ECO:0000259" key="16">
    <source>
        <dbReference type="Pfam" id="PF17900"/>
    </source>
</evidence>
<keyword evidence="4 12" id="KW-0645">Protease</keyword>
<comment type="cofactor">
    <cofactor evidence="10 12">
        <name>Zn(2+)</name>
        <dbReference type="ChEBI" id="CHEBI:29105"/>
    </cofactor>
    <text evidence="10 12">Binds 1 zinc ion per subunit.</text>
</comment>
<dbReference type="Gene3D" id="1.25.50.20">
    <property type="match status" value="1"/>
</dbReference>
<dbReference type="Gene3D" id="1.10.390.10">
    <property type="entry name" value="Neutral Protease Domain 2"/>
    <property type="match status" value="1"/>
</dbReference>
<evidence type="ECO:0000259" key="14">
    <source>
        <dbReference type="Pfam" id="PF01433"/>
    </source>
</evidence>
<feature type="signal peptide" evidence="13">
    <location>
        <begin position="1"/>
        <end position="22"/>
    </location>
</feature>
<evidence type="ECO:0000256" key="11">
    <source>
        <dbReference type="PIRSR" id="PIRSR634016-4"/>
    </source>
</evidence>
<dbReference type="PRINTS" id="PR00756">
    <property type="entry name" value="ALADIPTASE"/>
</dbReference>
<feature type="domain" description="Aminopeptidase N-like N-terminal" evidence="16">
    <location>
        <begin position="45"/>
        <end position="221"/>
    </location>
</feature>
<feature type="binding site" evidence="10">
    <location>
        <position position="338"/>
    </location>
    <ligand>
        <name>Zn(2+)</name>
        <dbReference type="ChEBI" id="CHEBI:29105"/>
        <note>catalytic</note>
    </ligand>
</feature>
<evidence type="ECO:0000256" key="2">
    <source>
        <dbReference type="ARBA" id="ARBA00010136"/>
    </source>
</evidence>
<evidence type="ECO:0000256" key="12">
    <source>
        <dbReference type="RuleBase" id="RU364040"/>
    </source>
</evidence>
<dbReference type="CDD" id="cd09601">
    <property type="entry name" value="M1_APN-Q_like"/>
    <property type="match status" value="1"/>
</dbReference>
<dbReference type="InterPro" id="IPR045357">
    <property type="entry name" value="Aminopeptidase_N-like_N"/>
</dbReference>
<evidence type="ECO:0000313" key="17">
    <source>
        <dbReference type="EMBL" id="MBS7456138.1"/>
    </source>
</evidence>
<dbReference type="SUPFAM" id="SSF55486">
    <property type="entry name" value="Metalloproteases ('zincins'), catalytic domain"/>
    <property type="match status" value="1"/>
</dbReference>
<gene>
    <name evidence="17" type="ORF">KB893_003185</name>
</gene>
<dbReference type="GO" id="GO:0016020">
    <property type="term" value="C:membrane"/>
    <property type="evidence" value="ECO:0007669"/>
    <property type="project" value="TreeGrafter"/>
</dbReference>
<name>A0AAP2FZB0_9GAMM</name>
<organism evidence="17 18">
    <name type="scientific">Coralloluteibacterium stylophorae</name>
    <dbReference type="NCBI Taxonomy" id="1776034"/>
    <lineage>
        <taxon>Bacteria</taxon>
        <taxon>Pseudomonadati</taxon>
        <taxon>Pseudomonadota</taxon>
        <taxon>Gammaproteobacteria</taxon>
        <taxon>Lysobacterales</taxon>
        <taxon>Lysobacteraceae</taxon>
        <taxon>Coralloluteibacterium</taxon>
    </lineage>
</organism>
<dbReference type="InterPro" id="IPR001930">
    <property type="entry name" value="Peptidase_M1"/>
</dbReference>
<dbReference type="InterPro" id="IPR034016">
    <property type="entry name" value="M1_APN-typ"/>
</dbReference>
<feature type="site" description="Transition state stabilizer" evidence="11">
    <location>
        <position position="419"/>
    </location>
</feature>
<dbReference type="FunFam" id="1.10.390.10:FF:000006">
    <property type="entry name" value="Puromycin-sensitive aminopeptidase"/>
    <property type="match status" value="1"/>
</dbReference>
<feature type="binding site" evidence="10">
    <location>
        <position position="357"/>
    </location>
    <ligand>
        <name>Zn(2+)</name>
        <dbReference type="ChEBI" id="CHEBI:29105"/>
        <note>catalytic</note>
    </ligand>
</feature>
<dbReference type="RefSeq" id="WP_213173430.1">
    <property type="nucleotide sequence ID" value="NZ_JAGQFT020000002.1"/>
</dbReference>
<dbReference type="Gene3D" id="2.60.40.1730">
    <property type="entry name" value="tricorn interacting facor f3 domain"/>
    <property type="match status" value="1"/>
</dbReference>
<keyword evidence="3 12" id="KW-0031">Aminopeptidase</keyword>
<dbReference type="InterPro" id="IPR050344">
    <property type="entry name" value="Peptidase_M1_aminopeptidases"/>
</dbReference>
<dbReference type="GO" id="GO:0043171">
    <property type="term" value="P:peptide catabolic process"/>
    <property type="evidence" value="ECO:0007669"/>
    <property type="project" value="TreeGrafter"/>
</dbReference>
<feature type="chain" id="PRO_5042955198" description="Aminopeptidase" evidence="13">
    <location>
        <begin position="23"/>
        <end position="898"/>
    </location>
</feature>
<feature type="domain" description="ERAP1-like C-terminal" evidence="15">
    <location>
        <begin position="558"/>
        <end position="878"/>
    </location>
</feature>
<reference evidence="17 18" key="1">
    <citation type="journal article" date="2021" name="Microbiol. Resour. Announc.">
        <title>Draft Genome Sequence of Coralloluteibacterium stylophorae LMG 29479T.</title>
        <authorList>
            <person name="Karlyshev A.V."/>
            <person name="Kudryashova E.B."/>
            <person name="Ariskina E.V."/>
            <person name="Conroy A.P."/>
            <person name="Abidueva E.Y."/>
        </authorList>
    </citation>
    <scope>NUCLEOTIDE SEQUENCE [LARGE SCALE GENOMIC DNA]</scope>
    <source>
        <strain evidence="17 18">LMG 29479</strain>
    </source>
</reference>
<dbReference type="PANTHER" id="PTHR11533:SF174">
    <property type="entry name" value="PUROMYCIN-SENSITIVE AMINOPEPTIDASE-RELATED"/>
    <property type="match status" value="1"/>
</dbReference>
<dbReference type="GO" id="GO:0016285">
    <property type="term" value="F:alanyl aminopeptidase activity"/>
    <property type="evidence" value="ECO:0007669"/>
    <property type="project" value="UniProtKB-EC"/>
</dbReference>
<dbReference type="SUPFAM" id="SSF63737">
    <property type="entry name" value="Leukotriene A4 hydrolase N-terminal domain"/>
    <property type="match status" value="1"/>
</dbReference>
<evidence type="ECO:0000256" key="8">
    <source>
        <dbReference type="ARBA" id="ARBA00023049"/>
    </source>
</evidence>
<dbReference type="GO" id="GO:0006508">
    <property type="term" value="P:proteolysis"/>
    <property type="evidence" value="ECO:0007669"/>
    <property type="project" value="UniProtKB-KW"/>
</dbReference>
<keyword evidence="8 12" id="KW-0482">Metalloprotease</keyword>
<evidence type="ECO:0000256" key="1">
    <source>
        <dbReference type="ARBA" id="ARBA00000098"/>
    </source>
</evidence>
<evidence type="ECO:0000256" key="7">
    <source>
        <dbReference type="ARBA" id="ARBA00022833"/>
    </source>
</evidence>
<sequence length="898" mass="96434">MSTTFRANALCRAMAFAIAAIAAAPLAAQTDAEVPTGRLPRSVEPSHRTLELRIDPETARMQGRAGMDVDVERPTERLWLHGRDLDIARAAIVVEGGERLPLKVEQVHVSGVLALTAPTEIPAGRARIEIEYAAPYGQLQGAYKVRPDSNDYVVTQMEPLGARNAFPGFDEPSFKTPWDISLVVPQDQVAVANTRQVAEEDAGGGFKRLRFARTEALPSYLIAFAVGPWDVVDAPDLPPNAVREVPLPLRGIAAEGRGGELDYALAHTGAIVDALETYFDIPYPFDKLDILAAPDFWAGAMENAGLIVYRDSLLLLDEDSGTRQKQAYWGVHAHELAHQWFGNLVTMPWWNDLWLNEAFATWMGNKIVGQLQPGFHTDRGLLEGAYGAMAADSLASTRRIGEPVHDFTDVSAAFDGITYQKGGAVLAMFERFIGEDAFRQGVRDYLRAHARGNATAQDLIAAVAARSDDPARVRAAFAGYIDQPGVPLLKAALDCDDPAAPALQVEQSRFLPLGSRAQGGQQWGIPVCVRTDGAGPTCQLVSEARARIALPGGRCPAFVMPNAGANGYYRFDLAADDRAALAANFDRLDPREQRAFADSLDAAYQTGTLDTAGFLAAAAPLAGAEARQTVTAPFARIEWILETLVDDPATAAAIRKRVGSAWRPRLQAIGLEPREGEADEVRLLRSELAGFLAAVVEDPELRARLAAQGRRVLGIDGDGALDPDAVSPDLRGTALAMAADAGDADTFAVIERHLRASADATLRSELLRALGRFTDPVLAGRARALLLEPDVLRRNEVLPLLDAQMGRAALRASTRTWLDTHWTELEARLSPSGARLVRVDAIGLCGAGDAASLRKAFSARVAAMEGGPRALDQAVEQIGLCGALRDAQREAGVAAPRG</sequence>
<evidence type="ECO:0000256" key="3">
    <source>
        <dbReference type="ARBA" id="ARBA00022438"/>
    </source>
</evidence>
<keyword evidence="7 10" id="KW-0862">Zinc</keyword>
<keyword evidence="5 10" id="KW-0479">Metal-binding</keyword>